<gene>
    <name evidence="1" type="ORF">CFOL_v3_16223</name>
</gene>
<organism evidence="1 2">
    <name type="scientific">Cephalotus follicularis</name>
    <name type="common">Albany pitcher plant</name>
    <dbReference type="NCBI Taxonomy" id="3775"/>
    <lineage>
        <taxon>Eukaryota</taxon>
        <taxon>Viridiplantae</taxon>
        <taxon>Streptophyta</taxon>
        <taxon>Embryophyta</taxon>
        <taxon>Tracheophyta</taxon>
        <taxon>Spermatophyta</taxon>
        <taxon>Magnoliopsida</taxon>
        <taxon>eudicotyledons</taxon>
        <taxon>Gunneridae</taxon>
        <taxon>Pentapetalae</taxon>
        <taxon>rosids</taxon>
        <taxon>fabids</taxon>
        <taxon>Oxalidales</taxon>
        <taxon>Cephalotaceae</taxon>
        <taxon>Cephalotus</taxon>
    </lineage>
</organism>
<feature type="non-terminal residue" evidence="1">
    <location>
        <position position="145"/>
    </location>
</feature>
<protein>
    <submittedName>
        <fullName evidence="1">Uncharacterized protein</fullName>
    </submittedName>
</protein>
<comment type="caution">
    <text evidence="1">The sequence shown here is derived from an EMBL/GenBank/DDBJ whole genome shotgun (WGS) entry which is preliminary data.</text>
</comment>
<feature type="non-terminal residue" evidence="1">
    <location>
        <position position="1"/>
    </location>
</feature>
<evidence type="ECO:0000313" key="2">
    <source>
        <dbReference type="Proteomes" id="UP000187406"/>
    </source>
</evidence>
<dbReference type="InParanoid" id="A0A1Q3BXK0"/>
<dbReference type="Proteomes" id="UP000187406">
    <property type="component" value="Unassembled WGS sequence"/>
</dbReference>
<evidence type="ECO:0000313" key="1">
    <source>
        <dbReference type="EMBL" id="GAV72735.1"/>
    </source>
</evidence>
<dbReference type="AlphaFoldDB" id="A0A1Q3BXK0"/>
<reference evidence="2" key="1">
    <citation type="submission" date="2016-04" db="EMBL/GenBank/DDBJ databases">
        <title>Cephalotus genome sequencing.</title>
        <authorList>
            <person name="Fukushima K."/>
            <person name="Hasebe M."/>
            <person name="Fang X."/>
        </authorList>
    </citation>
    <scope>NUCLEOTIDE SEQUENCE [LARGE SCALE GENOMIC DNA]</scope>
    <source>
        <strain evidence="2">cv. St1</strain>
    </source>
</reference>
<keyword evidence="2" id="KW-1185">Reference proteome</keyword>
<accession>A0A1Q3BXK0</accession>
<dbReference type="EMBL" id="BDDD01001038">
    <property type="protein sequence ID" value="GAV72735.1"/>
    <property type="molecule type" value="Genomic_DNA"/>
</dbReference>
<proteinExistence type="predicted"/>
<name>A0A1Q3BXK0_CEPFO</name>
<sequence length="145" mass="17129">NKYYRYHRDHRHDTEECRHLKNQIEELIQKGHLCKYVDRDAPQERRERRGQAPQQEEESVIHTIFGGFASGGDHSRARKAYARHTFDVQQYPHRKRLKSGGYEEVISFSEEDYEGVRLSHDDLVVVILQVELFTMKRILICSGSS</sequence>
<dbReference type="OrthoDB" id="1194593at2759"/>